<feature type="compositionally biased region" description="Basic and acidic residues" evidence="4">
    <location>
        <begin position="166"/>
        <end position="176"/>
    </location>
</feature>
<name>A0A2K5U290_MACFA</name>
<dbReference type="PROSITE" id="PS50297">
    <property type="entry name" value="ANK_REP_REGION"/>
    <property type="match status" value="2"/>
</dbReference>
<gene>
    <name evidence="5" type="primary">DGKI</name>
</gene>
<dbReference type="GeneTree" id="ENSGT00940000158094"/>
<keyword evidence="1" id="KW-0677">Repeat</keyword>
<dbReference type="AlphaFoldDB" id="A0A2K5U290"/>
<feature type="region of interest" description="Disordered" evidence="4">
    <location>
        <begin position="166"/>
        <end position="185"/>
    </location>
</feature>
<dbReference type="SMART" id="SM00248">
    <property type="entry name" value="ANK"/>
    <property type="match status" value="2"/>
</dbReference>
<dbReference type="Bgee" id="ENSMFAG00000002635">
    <property type="expression patterns" value="Expressed in temporal lobe and 3 other cell types or tissues"/>
</dbReference>
<dbReference type="SUPFAM" id="SSF48403">
    <property type="entry name" value="Ankyrin repeat"/>
    <property type="match status" value="1"/>
</dbReference>
<evidence type="ECO:0000256" key="2">
    <source>
        <dbReference type="ARBA" id="ARBA00023043"/>
    </source>
</evidence>
<protein>
    <submittedName>
        <fullName evidence="5">Diacylglycerol kinase iota</fullName>
    </submittedName>
</protein>
<dbReference type="Ensembl" id="ENSMFAT00000025090.2">
    <property type="protein sequence ID" value="ENSMFAP00000006404.2"/>
    <property type="gene ID" value="ENSMFAG00000002635.2"/>
</dbReference>
<dbReference type="FunFam" id="1.25.40.20:FF:000061">
    <property type="entry name" value="Diacylglycerol kinase"/>
    <property type="match status" value="1"/>
</dbReference>
<dbReference type="PROSITE" id="PS50088">
    <property type="entry name" value="ANK_REPEAT"/>
    <property type="match status" value="2"/>
</dbReference>
<sequence length="209" mass="22736">MEISQDEIFILDPDMVVSQPAGTPPGMPDLVVEQASGISDWWNPALRKRMLSDSGLGMIAPYYEDSDLKDLSHSRDISLLSFTAILQAVIAGDLMKLIESYKNGGSLLIQGPDHCSLLHYAAKTGNGEIVKYILDHGEGETALHKAACQRNRAVCQLLVDAGASLRKTDSKGKTPQERAQQAGDPDLAAYLESRQNYKVIGHEDLETAV</sequence>
<reference evidence="5" key="2">
    <citation type="submission" date="2025-08" db="UniProtKB">
        <authorList>
            <consortium name="Ensembl"/>
        </authorList>
    </citation>
    <scope>IDENTIFICATION</scope>
</reference>
<evidence type="ECO:0000256" key="4">
    <source>
        <dbReference type="SAM" id="MobiDB-lite"/>
    </source>
</evidence>
<evidence type="ECO:0000313" key="5">
    <source>
        <dbReference type="Ensembl" id="ENSMFAP00000006404.2"/>
    </source>
</evidence>
<evidence type="ECO:0000256" key="3">
    <source>
        <dbReference type="PROSITE-ProRule" id="PRU00023"/>
    </source>
</evidence>
<dbReference type="Pfam" id="PF12796">
    <property type="entry name" value="Ank_2"/>
    <property type="match status" value="1"/>
</dbReference>
<dbReference type="Proteomes" id="UP000233100">
    <property type="component" value="Chromosome 3"/>
</dbReference>
<dbReference type="GO" id="GO:0004143">
    <property type="term" value="F:ATP-dependent diacylglycerol kinase activity"/>
    <property type="evidence" value="ECO:0007669"/>
    <property type="project" value="UniProtKB-EC"/>
</dbReference>
<reference evidence="5" key="3">
    <citation type="submission" date="2025-09" db="UniProtKB">
        <authorList>
            <consortium name="Ensembl"/>
        </authorList>
    </citation>
    <scope>IDENTIFICATION</scope>
</reference>
<evidence type="ECO:0000256" key="1">
    <source>
        <dbReference type="ARBA" id="ARBA00022737"/>
    </source>
</evidence>
<keyword evidence="2 3" id="KW-0040">ANK repeat</keyword>
<dbReference type="InterPro" id="IPR002110">
    <property type="entry name" value="Ankyrin_rpt"/>
</dbReference>
<keyword evidence="6" id="KW-1185">Reference proteome</keyword>
<reference evidence="5 6" key="1">
    <citation type="submission" date="2013-03" db="EMBL/GenBank/DDBJ databases">
        <authorList>
            <person name="Warren W."/>
            <person name="Wilson R.K."/>
        </authorList>
    </citation>
    <scope>NUCLEOTIDE SEQUENCE</scope>
</reference>
<accession>A0A2K5U290</accession>
<organism evidence="5 6">
    <name type="scientific">Macaca fascicularis</name>
    <name type="common">Crab-eating macaque</name>
    <name type="synonym">Cynomolgus monkey</name>
    <dbReference type="NCBI Taxonomy" id="9541"/>
    <lineage>
        <taxon>Eukaryota</taxon>
        <taxon>Metazoa</taxon>
        <taxon>Chordata</taxon>
        <taxon>Craniata</taxon>
        <taxon>Vertebrata</taxon>
        <taxon>Euteleostomi</taxon>
        <taxon>Mammalia</taxon>
        <taxon>Eutheria</taxon>
        <taxon>Euarchontoglires</taxon>
        <taxon>Primates</taxon>
        <taxon>Haplorrhini</taxon>
        <taxon>Catarrhini</taxon>
        <taxon>Cercopithecidae</taxon>
        <taxon>Cercopithecinae</taxon>
        <taxon>Macaca</taxon>
    </lineage>
</organism>
<evidence type="ECO:0000313" key="6">
    <source>
        <dbReference type="Proteomes" id="UP000233100"/>
    </source>
</evidence>
<dbReference type="VEuPathDB" id="HostDB:ENSMFAG00000002635"/>
<feature type="repeat" description="ANK" evidence="3">
    <location>
        <begin position="138"/>
        <end position="170"/>
    </location>
</feature>
<dbReference type="PANTHER" id="PTHR24173">
    <property type="entry name" value="ANKYRIN REPEAT CONTAINING"/>
    <property type="match status" value="1"/>
</dbReference>
<dbReference type="PANTHER" id="PTHR24173:SF74">
    <property type="entry name" value="ANKYRIN REPEAT DOMAIN-CONTAINING PROTEIN 16"/>
    <property type="match status" value="1"/>
</dbReference>
<feature type="repeat" description="ANK" evidence="3">
    <location>
        <begin position="113"/>
        <end position="137"/>
    </location>
</feature>
<dbReference type="Gene3D" id="1.25.40.20">
    <property type="entry name" value="Ankyrin repeat-containing domain"/>
    <property type="match status" value="1"/>
</dbReference>
<dbReference type="InterPro" id="IPR036770">
    <property type="entry name" value="Ankyrin_rpt-contain_sf"/>
</dbReference>
<proteinExistence type="predicted"/>